<dbReference type="FunCoup" id="A0A2K1KX70">
    <property type="interactions" value="273"/>
</dbReference>
<dbReference type="Pfam" id="PF14215">
    <property type="entry name" value="bHLH-MYC_N"/>
    <property type="match status" value="1"/>
</dbReference>
<evidence type="ECO:0000256" key="2">
    <source>
        <dbReference type="ARBA" id="ARBA00023163"/>
    </source>
</evidence>
<protein>
    <recommendedName>
        <fullName evidence="3">Transcription factor MYC/MYB N-terminal domain-containing protein</fullName>
    </recommendedName>
</protein>
<accession>A0A2K1KX70</accession>
<sequence length="489" mass="54035">MDSRPGLPPVNPMLLQHILRGLCTDSHWVYAVLWRILPRNYPPPQWDPEGSTMDRSKANKRNWILVWEDGFCNFSACAGPSCDSRAGSSSFLSVRQSPSNDGNSEAMNPELFFKMSHEVYNYGEGLMGKVAVENSHKWVHREPLENEMSFLSPWQTSLDPHPRTWEAHFKSGIQTIAVVSVQEGVLQLGSTIKIVEDLNFVLYMQRKFNFLYSISGGLVPTSVVSGGSRPSNGLPLEGGHSYGQLSRRSIDQFLQPWVRPHDLWRPTTNSTFAGMKRPSEYVEPLSVTEYSYLDGSGFEQCRPECPSSPKALNAGHTSPLLSPSSSMPAVVPSMSSLHALLSKLPSVKTLDAENETSRLLTSCALPSNRLEGNFTCNLPPMPQPVSKIHSERAQAKEAISAGKRVVIIGELMASGIEMSPPNSGSDLTHSTVGEGMEEQQNQSTMARENYLYANSTFLETFDKLNGYETPESLDNGDSSYSSFLNEICS</sequence>
<dbReference type="PANTHER" id="PTHR46633">
    <property type="entry name" value="TRANSCRIPTION FACTOR MYC/MYB-RELATED"/>
    <property type="match status" value="1"/>
</dbReference>
<dbReference type="PaxDb" id="3218-PP1S112_121V6.1"/>
<reference evidence="4 6" key="1">
    <citation type="journal article" date="2008" name="Science">
        <title>The Physcomitrella genome reveals evolutionary insights into the conquest of land by plants.</title>
        <authorList>
            <person name="Rensing S."/>
            <person name="Lang D."/>
            <person name="Zimmer A."/>
            <person name="Terry A."/>
            <person name="Salamov A."/>
            <person name="Shapiro H."/>
            <person name="Nishiyama T."/>
            <person name="Perroud P.-F."/>
            <person name="Lindquist E."/>
            <person name="Kamisugi Y."/>
            <person name="Tanahashi T."/>
            <person name="Sakakibara K."/>
            <person name="Fujita T."/>
            <person name="Oishi K."/>
            <person name="Shin-I T."/>
            <person name="Kuroki Y."/>
            <person name="Toyoda A."/>
            <person name="Suzuki Y."/>
            <person name="Hashimoto A."/>
            <person name="Yamaguchi K."/>
            <person name="Sugano A."/>
            <person name="Kohara Y."/>
            <person name="Fujiyama A."/>
            <person name="Anterola A."/>
            <person name="Aoki S."/>
            <person name="Ashton N."/>
            <person name="Barbazuk W.B."/>
            <person name="Barker E."/>
            <person name="Bennetzen J."/>
            <person name="Bezanilla M."/>
            <person name="Blankenship R."/>
            <person name="Cho S.H."/>
            <person name="Dutcher S."/>
            <person name="Estelle M."/>
            <person name="Fawcett J.A."/>
            <person name="Gundlach H."/>
            <person name="Hanada K."/>
            <person name="Heyl A."/>
            <person name="Hicks K.A."/>
            <person name="Hugh J."/>
            <person name="Lohr M."/>
            <person name="Mayer K."/>
            <person name="Melkozernov A."/>
            <person name="Murata T."/>
            <person name="Nelson D."/>
            <person name="Pils B."/>
            <person name="Prigge M."/>
            <person name="Reiss B."/>
            <person name="Renner T."/>
            <person name="Rombauts S."/>
            <person name="Rushton P."/>
            <person name="Sanderfoot A."/>
            <person name="Schween G."/>
            <person name="Shiu S.-H."/>
            <person name="Stueber K."/>
            <person name="Theodoulou F.L."/>
            <person name="Tu H."/>
            <person name="Van de Peer Y."/>
            <person name="Verrier P.J."/>
            <person name="Waters E."/>
            <person name="Wood A."/>
            <person name="Yang L."/>
            <person name="Cove D."/>
            <person name="Cuming A."/>
            <person name="Hasebe M."/>
            <person name="Lucas S."/>
            <person name="Mishler D.B."/>
            <person name="Reski R."/>
            <person name="Grigoriev I."/>
            <person name="Quatrano R.S."/>
            <person name="Boore J.L."/>
        </authorList>
    </citation>
    <scope>NUCLEOTIDE SEQUENCE [LARGE SCALE GENOMIC DNA]</scope>
    <source>
        <strain evidence="5 6">cv. Gransden 2004</strain>
    </source>
</reference>
<evidence type="ECO:0000313" key="4">
    <source>
        <dbReference type="EMBL" id="PNR58383.1"/>
    </source>
</evidence>
<keyword evidence="1" id="KW-0805">Transcription regulation</keyword>
<dbReference type="InterPro" id="IPR025610">
    <property type="entry name" value="MYC/MYB_N"/>
</dbReference>
<feature type="domain" description="Transcription factor MYC/MYB N-terminal" evidence="3">
    <location>
        <begin position="15"/>
        <end position="208"/>
    </location>
</feature>
<dbReference type="Gramene" id="Pp3c3_34790V3.1">
    <property type="protein sequence ID" value="Pp3c3_34790V3.1"/>
    <property type="gene ID" value="Pp3c3_34790"/>
</dbReference>
<dbReference type="RefSeq" id="XP_024371516.1">
    <property type="nucleotide sequence ID" value="XM_024515748.2"/>
</dbReference>
<evidence type="ECO:0000313" key="6">
    <source>
        <dbReference type="Proteomes" id="UP000006727"/>
    </source>
</evidence>
<dbReference type="EnsemblPlants" id="Pp3c3_34790V3.1">
    <property type="protein sequence ID" value="Pp3c3_34790V3.1"/>
    <property type="gene ID" value="Pp3c3_34790"/>
</dbReference>
<dbReference type="Proteomes" id="UP000006727">
    <property type="component" value="Chromosome 3"/>
</dbReference>
<keyword evidence="6" id="KW-1185">Reference proteome</keyword>
<reference evidence="5" key="3">
    <citation type="submission" date="2020-12" db="UniProtKB">
        <authorList>
            <consortium name="EnsemblPlants"/>
        </authorList>
    </citation>
    <scope>IDENTIFICATION</scope>
</reference>
<dbReference type="OrthoDB" id="1876470at2759"/>
<dbReference type="PANTHER" id="PTHR46633:SF3">
    <property type="entry name" value="SERINE_THREONINE-PROTEIN KINASE WNK (WITH NO LYSINE)-LIKE PROTEIN"/>
    <property type="match status" value="1"/>
</dbReference>
<dbReference type="AlphaFoldDB" id="A0A2K1KX70"/>
<reference evidence="4 6" key="2">
    <citation type="journal article" date="2018" name="Plant J.">
        <title>The Physcomitrella patens chromosome-scale assembly reveals moss genome structure and evolution.</title>
        <authorList>
            <person name="Lang D."/>
            <person name="Ullrich K.K."/>
            <person name="Murat F."/>
            <person name="Fuchs J."/>
            <person name="Jenkins J."/>
            <person name="Haas F.B."/>
            <person name="Piednoel M."/>
            <person name="Gundlach H."/>
            <person name="Van Bel M."/>
            <person name="Meyberg R."/>
            <person name="Vives C."/>
            <person name="Morata J."/>
            <person name="Symeonidi A."/>
            <person name="Hiss M."/>
            <person name="Muchero W."/>
            <person name="Kamisugi Y."/>
            <person name="Saleh O."/>
            <person name="Blanc G."/>
            <person name="Decker E.L."/>
            <person name="van Gessel N."/>
            <person name="Grimwood J."/>
            <person name="Hayes R.D."/>
            <person name="Graham S.W."/>
            <person name="Gunter L.E."/>
            <person name="McDaniel S.F."/>
            <person name="Hoernstein S.N.W."/>
            <person name="Larsson A."/>
            <person name="Li F.W."/>
            <person name="Perroud P.F."/>
            <person name="Phillips J."/>
            <person name="Ranjan P."/>
            <person name="Rokshar D.S."/>
            <person name="Rothfels C.J."/>
            <person name="Schneider L."/>
            <person name="Shu S."/>
            <person name="Stevenson D.W."/>
            <person name="Thummler F."/>
            <person name="Tillich M."/>
            <person name="Villarreal Aguilar J.C."/>
            <person name="Widiez T."/>
            <person name="Wong G.K."/>
            <person name="Wymore A."/>
            <person name="Zhang Y."/>
            <person name="Zimmer A.D."/>
            <person name="Quatrano R.S."/>
            <person name="Mayer K.F.X."/>
            <person name="Goodstein D."/>
            <person name="Casacuberta J.M."/>
            <person name="Vandepoele K."/>
            <person name="Reski R."/>
            <person name="Cuming A.C."/>
            <person name="Tuskan G.A."/>
            <person name="Maumus F."/>
            <person name="Salse J."/>
            <person name="Schmutz J."/>
            <person name="Rensing S.A."/>
        </authorList>
    </citation>
    <scope>NUCLEOTIDE SEQUENCE [LARGE SCALE GENOMIC DNA]</scope>
    <source>
        <strain evidence="5 6">cv. Gransden 2004</strain>
    </source>
</reference>
<dbReference type="GeneID" id="112280350"/>
<proteinExistence type="predicted"/>
<evidence type="ECO:0000313" key="5">
    <source>
        <dbReference type="EnsemblPlants" id="Pp3c3_34790V3.1"/>
    </source>
</evidence>
<gene>
    <name evidence="5" type="primary">LOC112280350</name>
    <name evidence="4" type="ORF">PHYPA_005378</name>
</gene>
<dbReference type="EMBL" id="ABEU02000003">
    <property type="protein sequence ID" value="PNR58383.1"/>
    <property type="molecule type" value="Genomic_DNA"/>
</dbReference>
<evidence type="ECO:0000256" key="1">
    <source>
        <dbReference type="ARBA" id="ARBA00023015"/>
    </source>
</evidence>
<dbReference type="Gramene" id="Pp3c3_34790V3.2">
    <property type="protein sequence ID" value="Pp3c3_34790V3.2"/>
    <property type="gene ID" value="Pp3c3_34790"/>
</dbReference>
<organism evidence="4">
    <name type="scientific">Physcomitrium patens</name>
    <name type="common">Spreading-leaved earth moss</name>
    <name type="synonym">Physcomitrella patens</name>
    <dbReference type="NCBI Taxonomy" id="3218"/>
    <lineage>
        <taxon>Eukaryota</taxon>
        <taxon>Viridiplantae</taxon>
        <taxon>Streptophyta</taxon>
        <taxon>Embryophyta</taxon>
        <taxon>Bryophyta</taxon>
        <taxon>Bryophytina</taxon>
        <taxon>Bryopsida</taxon>
        <taxon>Funariidae</taxon>
        <taxon>Funariales</taxon>
        <taxon>Funariaceae</taxon>
        <taxon>Physcomitrium</taxon>
    </lineage>
</organism>
<evidence type="ECO:0000259" key="3">
    <source>
        <dbReference type="Pfam" id="PF14215"/>
    </source>
</evidence>
<name>A0A2K1KX70_PHYPA</name>
<keyword evidence="2" id="KW-0804">Transcription</keyword>
<dbReference type="EnsemblPlants" id="Pp3c3_34790V3.2">
    <property type="protein sequence ID" value="Pp3c3_34790V3.2"/>
    <property type="gene ID" value="Pp3c3_34790"/>
</dbReference>
<dbReference type="KEGG" id="ppp:112280350"/>